<reference evidence="3" key="2">
    <citation type="submission" date="2015-01" db="EMBL/GenBank/DDBJ databases">
        <title>Evolutionary Origins and Diversification of the Mycorrhizal Mutualists.</title>
        <authorList>
            <consortium name="DOE Joint Genome Institute"/>
            <consortium name="Mycorrhizal Genomics Consortium"/>
            <person name="Kohler A."/>
            <person name="Kuo A."/>
            <person name="Nagy L.G."/>
            <person name="Floudas D."/>
            <person name="Copeland A."/>
            <person name="Barry K.W."/>
            <person name="Cichocki N."/>
            <person name="Veneault-Fourrey C."/>
            <person name="LaButti K."/>
            <person name="Lindquist E.A."/>
            <person name="Lipzen A."/>
            <person name="Lundell T."/>
            <person name="Morin E."/>
            <person name="Murat C."/>
            <person name="Riley R."/>
            <person name="Ohm R."/>
            <person name="Sun H."/>
            <person name="Tunlid A."/>
            <person name="Henrissat B."/>
            <person name="Grigoriev I.V."/>
            <person name="Hibbett D.S."/>
            <person name="Martin F."/>
        </authorList>
    </citation>
    <scope>NUCLEOTIDE SEQUENCE [LARGE SCALE GENOMIC DNA]</scope>
    <source>
        <strain evidence="3">UH-Slu-Lm8-n1</strain>
    </source>
</reference>
<name>A0A0C9Z3E2_9AGAM</name>
<evidence type="ECO:0000313" key="2">
    <source>
        <dbReference type="EMBL" id="KIK31930.1"/>
    </source>
</evidence>
<reference evidence="2 3" key="1">
    <citation type="submission" date="2014-04" db="EMBL/GenBank/DDBJ databases">
        <authorList>
            <consortium name="DOE Joint Genome Institute"/>
            <person name="Kuo A."/>
            <person name="Ruytinx J."/>
            <person name="Rineau F."/>
            <person name="Colpaert J."/>
            <person name="Kohler A."/>
            <person name="Nagy L.G."/>
            <person name="Floudas D."/>
            <person name="Copeland A."/>
            <person name="Barry K.W."/>
            <person name="Cichocki N."/>
            <person name="Veneault-Fourrey C."/>
            <person name="LaButti K."/>
            <person name="Lindquist E.A."/>
            <person name="Lipzen A."/>
            <person name="Lundell T."/>
            <person name="Morin E."/>
            <person name="Murat C."/>
            <person name="Sun H."/>
            <person name="Tunlid A."/>
            <person name="Henrissat B."/>
            <person name="Grigoriev I.V."/>
            <person name="Hibbett D.S."/>
            <person name="Martin F."/>
            <person name="Nordberg H.P."/>
            <person name="Cantor M.N."/>
            <person name="Hua S.X."/>
        </authorList>
    </citation>
    <scope>NUCLEOTIDE SEQUENCE [LARGE SCALE GENOMIC DNA]</scope>
    <source>
        <strain evidence="2 3">UH-Slu-Lm8-n1</strain>
    </source>
</reference>
<organism evidence="2 3">
    <name type="scientific">Suillus luteus UH-Slu-Lm8-n1</name>
    <dbReference type="NCBI Taxonomy" id="930992"/>
    <lineage>
        <taxon>Eukaryota</taxon>
        <taxon>Fungi</taxon>
        <taxon>Dikarya</taxon>
        <taxon>Basidiomycota</taxon>
        <taxon>Agaricomycotina</taxon>
        <taxon>Agaricomycetes</taxon>
        <taxon>Agaricomycetidae</taxon>
        <taxon>Boletales</taxon>
        <taxon>Suillineae</taxon>
        <taxon>Suillaceae</taxon>
        <taxon>Suillus</taxon>
    </lineage>
</organism>
<dbReference type="AlphaFoldDB" id="A0A0C9Z3E2"/>
<dbReference type="InParanoid" id="A0A0C9Z3E2"/>
<keyword evidence="3" id="KW-1185">Reference proteome</keyword>
<dbReference type="EMBL" id="KN836526">
    <property type="protein sequence ID" value="KIK31930.1"/>
    <property type="molecule type" value="Genomic_DNA"/>
</dbReference>
<sequence length="71" mass="7699">MQRHPSSMFLLRRRNAAAGAPGKDPNIISDEEYENLNTNTQQDPNTQPPQQAVAVHVDPGEHGGGKSCICC</sequence>
<evidence type="ECO:0000256" key="1">
    <source>
        <dbReference type="SAM" id="MobiDB-lite"/>
    </source>
</evidence>
<gene>
    <name evidence="2" type="ORF">CY34DRAFT_814457</name>
</gene>
<protein>
    <submittedName>
        <fullName evidence="2">Uncharacterized protein</fullName>
    </submittedName>
</protein>
<feature type="region of interest" description="Disordered" evidence="1">
    <location>
        <begin position="1"/>
        <end position="29"/>
    </location>
</feature>
<proteinExistence type="predicted"/>
<accession>A0A0C9Z3E2</accession>
<dbReference type="HOGENOM" id="CLU_2741716_0_0_1"/>
<evidence type="ECO:0000313" key="3">
    <source>
        <dbReference type="Proteomes" id="UP000054485"/>
    </source>
</evidence>
<dbReference type="OrthoDB" id="2685010at2759"/>
<dbReference type="Proteomes" id="UP000054485">
    <property type="component" value="Unassembled WGS sequence"/>
</dbReference>